<evidence type="ECO:0000313" key="2">
    <source>
        <dbReference type="EMBL" id="PYI01878.1"/>
    </source>
</evidence>
<dbReference type="Pfam" id="PF01636">
    <property type="entry name" value="APH"/>
    <property type="match status" value="1"/>
</dbReference>
<dbReference type="AlphaFoldDB" id="A0A319E5S0"/>
<dbReference type="InterPro" id="IPR002575">
    <property type="entry name" value="Aminoglycoside_PTrfase"/>
</dbReference>
<keyword evidence="3" id="KW-1185">Reference proteome</keyword>
<dbReference type="GO" id="GO:0005739">
    <property type="term" value="C:mitochondrion"/>
    <property type="evidence" value="ECO:0007669"/>
    <property type="project" value="TreeGrafter"/>
</dbReference>
<accession>A0A319E5S0</accession>
<organism evidence="2 3">
    <name type="scientific">Aspergillus sclerotiicarbonarius (strain CBS 121057 / IBT 28362)</name>
    <dbReference type="NCBI Taxonomy" id="1448318"/>
    <lineage>
        <taxon>Eukaryota</taxon>
        <taxon>Fungi</taxon>
        <taxon>Dikarya</taxon>
        <taxon>Ascomycota</taxon>
        <taxon>Pezizomycotina</taxon>
        <taxon>Eurotiomycetes</taxon>
        <taxon>Eurotiomycetidae</taxon>
        <taxon>Eurotiales</taxon>
        <taxon>Aspergillaceae</taxon>
        <taxon>Aspergillus</taxon>
        <taxon>Aspergillus subgen. Circumdati</taxon>
    </lineage>
</organism>
<dbReference type="PANTHER" id="PTHR36091:SF2">
    <property type="entry name" value="AMINOGLYCOSIDE PHOSPHOTRANSFERASE DOMAIN-CONTAINING PROTEIN"/>
    <property type="match status" value="1"/>
</dbReference>
<dbReference type="PANTHER" id="PTHR36091">
    <property type="entry name" value="ALTERED INHERITANCE OF MITOCHONDRIA PROTEIN 9, MITOCHONDRIAL"/>
    <property type="match status" value="1"/>
</dbReference>
<dbReference type="SUPFAM" id="SSF56112">
    <property type="entry name" value="Protein kinase-like (PK-like)"/>
    <property type="match status" value="1"/>
</dbReference>
<gene>
    <name evidence="2" type="ORF">BO78DRAFT_240590</name>
</gene>
<dbReference type="OrthoDB" id="2831558at2759"/>
<reference evidence="2 3" key="1">
    <citation type="submission" date="2018-02" db="EMBL/GenBank/DDBJ databases">
        <title>The genomes of Aspergillus section Nigri reveals drivers in fungal speciation.</title>
        <authorList>
            <consortium name="DOE Joint Genome Institute"/>
            <person name="Vesth T.C."/>
            <person name="Nybo J."/>
            <person name="Theobald S."/>
            <person name="Brandl J."/>
            <person name="Frisvad J.C."/>
            <person name="Nielsen K.F."/>
            <person name="Lyhne E.K."/>
            <person name="Kogle M.E."/>
            <person name="Kuo A."/>
            <person name="Riley R."/>
            <person name="Clum A."/>
            <person name="Nolan M."/>
            <person name="Lipzen A."/>
            <person name="Salamov A."/>
            <person name="Henrissat B."/>
            <person name="Wiebenga A."/>
            <person name="De vries R.P."/>
            <person name="Grigoriev I.V."/>
            <person name="Mortensen U.H."/>
            <person name="Andersen M.R."/>
            <person name="Baker S.E."/>
        </authorList>
    </citation>
    <scope>NUCLEOTIDE SEQUENCE [LARGE SCALE GENOMIC DNA]</scope>
    <source>
        <strain evidence="2 3">CBS 121057</strain>
    </source>
</reference>
<evidence type="ECO:0000313" key="3">
    <source>
        <dbReference type="Proteomes" id="UP000248423"/>
    </source>
</evidence>
<dbReference type="InterPro" id="IPR011009">
    <property type="entry name" value="Kinase-like_dom_sf"/>
</dbReference>
<protein>
    <recommendedName>
        <fullName evidence="1">Aminoglycoside phosphotransferase domain-containing protein</fullName>
    </recommendedName>
</protein>
<dbReference type="InterPro" id="IPR051035">
    <property type="entry name" value="Mito_inheritance_9"/>
</dbReference>
<sequence>MTVYRNGECKQLAARYREFNMHNLLHVASQLTSYETRCLKVLKCVEGQYNKAFILTMCNGDEFVARLPNPNAGPAFYTMASEVATRHFVREVLGLPVPKIYTWSADASNPVGCEYIIEEKAAGQPLGNIWSQMSMASQLGIIDQVVDMEKKLASVSFPIHGCLYYTSDLRSGCSEIEGLDIMLDKSVMSTVGHRSQLSQSAIGPSNDRRLWQSERHSMKLDRGPWINPVDFATALGTNELTWAESHAEPRHNFYRSVKHPESPDEYRSLIQRYLKVAPYLIPNQPTKEPNNTLSHPDLHLDNIFIDPETHQITQIIDWQLAAITPFCLQRPHPQMLELSRSPRTDEQRDREEELLNYYYKIRERANLPHSNALTDPHLSIRLNPITLVPSCWEREDTFSLRDTLIKLVAYWDQIYPGLTPCPIDFTEEELAAHQCERDLIAGVSTIVEQLEEEGLISIGGMVRPDEYDHARMVSNYFKKEFMDLAENDQQREIHAKVWPY</sequence>
<feature type="domain" description="Aminoglycoside phosphotransferase" evidence="1">
    <location>
        <begin position="46"/>
        <end position="326"/>
    </location>
</feature>
<evidence type="ECO:0000259" key="1">
    <source>
        <dbReference type="Pfam" id="PF01636"/>
    </source>
</evidence>
<dbReference type="Gene3D" id="3.90.1200.10">
    <property type="match status" value="1"/>
</dbReference>
<dbReference type="VEuPathDB" id="FungiDB:BO78DRAFT_240590"/>
<name>A0A319E5S0_ASPSB</name>
<dbReference type="Proteomes" id="UP000248423">
    <property type="component" value="Unassembled WGS sequence"/>
</dbReference>
<dbReference type="EMBL" id="KZ826405">
    <property type="protein sequence ID" value="PYI01878.1"/>
    <property type="molecule type" value="Genomic_DNA"/>
</dbReference>
<proteinExistence type="predicted"/>